<evidence type="ECO:0000313" key="3">
    <source>
        <dbReference type="Proteomes" id="UP000030634"/>
    </source>
</evidence>
<evidence type="ECO:0000313" key="2">
    <source>
        <dbReference type="EMBL" id="AIZ45145.1"/>
    </source>
</evidence>
<dbReference type="Gene3D" id="1.20.5.300">
    <property type="match status" value="1"/>
</dbReference>
<name>A0A0A7KGB5_9DEIO</name>
<keyword evidence="1" id="KW-0175">Coiled coil</keyword>
<organism evidence="2 3">
    <name type="scientific">Deinococcus radiopugnans</name>
    <dbReference type="NCBI Taxonomy" id="57497"/>
    <lineage>
        <taxon>Bacteria</taxon>
        <taxon>Thermotogati</taxon>
        <taxon>Deinococcota</taxon>
        <taxon>Deinococci</taxon>
        <taxon>Deinococcales</taxon>
        <taxon>Deinococcaceae</taxon>
        <taxon>Deinococcus</taxon>
    </lineage>
</organism>
<sequence>MLQAHFKSMNQRLRQLEERVDQDSVTIEELKLALNTLESEILRLRAKSDLDQQTIRQLQERVNQLQEIRPAFPPTGPDGGRVPHA</sequence>
<dbReference type="HOGENOM" id="CLU_2507174_0_0_0"/>
<protein>
    <submittedName>
        <fullName evidence="2">Uncharacterized protein</fullName>
    </submittedName>
</protein>
<dbReference type="EMBL" id="CP010028">
    <property type="protein sequence ID" value="AIZ45145.1"/>
    <property type="molecule type" value="Genomic_DNA"/>
</dbReference>
<dbReference type="KEGG" id="dsw:QR90_08580"/>
<dbReference type="AlphaFoldDB" id="A0A0A7KGB5"/>
<reference evidence="3" key="1">
    <citation type="submission" date="2014-11" db="EMBL/GenBank/DDBJ databases">
        <title>Hymenobacter sp. DG25B genome submission.</title>
        <authorList>
            <person name="Jung H.-Y."/>
            <person name="Kim M.K."/>
            <person name="Srinivasan S."/>
            <person name="Lim S."/>
        </authorList>
    </citation>
    <scope>NUCLEOTIDE SEQUENCE [LARGE SCALE GENOMIC DNA]</scope>
    <source>
        <strain evidence="3">DY59</strain>
    </source>
</reference>
<proteinExistence type="predicted"/>
<accession>A0A0A7KGB5</accession>
<feature type="coiled-coil region" evidence="1">
    <location>
        <begin position="13"/>
        <end position="68"/>
    </location>
</feature>
<gene>
    <name evidence="2" type="ORF">QR90_08580</name>
</gene>
<evidence type="ECO:0000256" key="1">
    <source>
        <dbReference type="SAM" id="Coils"/>
    </source>
</evidence>
<dbReference type="Proteomes" id="UP000030634">
    <property type="component" value="Chromosome"/>
</dbReference>